<reference evidence="1 2" key="1">
    <citation type="submission" date="2019-02" db="EMBL/GenBank/DDBJ databases">
        <title>Deep-cultivation of Planctomycetes and their phenomic and genomic characterization uncovers novel biology.</title>
        <authorList>
            <person name="Wiegand S."/>
            <person name="Jogler M."/>
            <person name="Boedeker C."/>
            <person name="Pinto D."/>
            <person name="Vollmers J."/>
            <person name="Rivas-Marin E."/>
            <person name="Kohn T."/>
            <person name="Peeters S.H."/>
            <person name="Heuer A."/>
            <person name="Rast P."/>
            <person name="Oberbeckmann S."/>
            <person name="Bunk B."/>
            <person name="Jeske O."/>
            <person name="Meyerdierks A."/>
            <person name="Storesund J.E."/>
            <person name="Kallscheuer N."/>
            <person name="Luecker S."/>
            <person name="Lage O.M."/>
            <person name="Pohl T."/>
            <person name="Merkel B.J."/>
            <person name="Hornburger P."/>
            <person name="Mueller R.-W."/>
            <person name="Bruemmer F."/>
            <person name="Labrenz M."/>
            <person name="Spormann A.M."/>
            <person name="Op den Camp H."/>
            <person name="Overmann J."/>
            <person name="Amann R."/>
            <person name="Jetten M.S.M."/>
            <person name="Mascher T."/>
            <person name="Medema M.H."/>
            <person name="Devos D.P."/>
            <person name="Kaster A.-K."/>
            <person name="Ovreas L."/>
            <person name="Rohde M."/>
            <person name="Galperin M.Y."/>
            <person name="Jogler C."/>
        </authorList>
    </citation>
    <scope>NUCLEOTIDE SEQUENCE [LARGE SCALE GENOMIC DNA]</scope>
    <source>
        <strain evidence="1 2">Pla110</strain>
    </source>
</reference>
<gene>
    <name evidence="1" type="ORF">Pla110_38490</name>
</gene>
<dbReference type="Proteomes" id="UP000317178">
    <property type="component" value="Chromosome"/>
</dbReference>
<accession>A0A518CSC8</accession>
<organism evidence="1 2">
    <name type="scientific">Polystyrenella longa</name>
    <dbReference type="NCBI Taxonomy" id="2528007"/>
    <lineage>
        <taxon>Bacteria</taxon>
        <taxon>Pseudomonadati</taxon>
        <taxon>Planctomycetota</taxon>
        <taxon>Planctomycetia</taxon>
        <taxon>Planctomycetales</taxon>
        <taxon>Planctomycetaceae</taxon>
        <taxon>Polystyrenella</taxon>
    </lineage>
</organism>
<protein>
    <submittedName>
        <fullName evidence="1">Uncharacterized protein</fullName>
    </submittedName>
</protein>
<dbReference type="KEGG" id="plon:Pla110_38490"/>
<dbReference type="RefSeq" id="WP_144997995.1">
    <property type="nucleotide sequence ID" value="NZ_CP036281.1"/>
</dbReference>
<keyword evidence="2" id="KW-1185">Reference proteome</keyword>
<dbReference type="AlphaFoldDB" id="A0A518CSC8"/>
<evidence type="ECO:0000313" key="2">
    <source>
        <dbReference type="Proteomes" id="UP000317178"/>
    </source>
</evidence>
<evidence type="ECO:0000313" key="1">
    <source>
        <dbReference type="EMBL" id="QDU82094.1"/>
    </source>
</evidence>
<name>A0A518CSC8_9PLAN</name>
<proteinExistence type="predicted"/>
<dbReference type="EMBL" id="CP036281">
    <property type="protein sequence ID" value="QDU82094.1"/>
    <property type="molecule type" value="Genomic_DNA"/>
</dbReference>
<sequence length="87" mass="9792">MFSDSLSLWKNSISFARVWFTSRRALPYGRMLQFRIGYRTDSNALWLAPVFPVGKTIPFSVPGFGLIWNIAEVPVRTASPGATLLSR</sequence>